<comment type="caution">
    <text evidence="2">The sequence shown here is derived from an EMBL/GenBank/DDBJ whole genome shotgun (WGS) entry which is preliminary data.</text>
</comment>
<feature type="transmembrane region" description="Helical" evidence="1">
    <location>
        <begin position="6"/>
        <end position="24"/>
    </location>
</feature>
<name>A0A5C7APL6_9FLAO</name>
<organism evidence="2 3">
    <name type="scientific">Gelidibacter salicanalis</name>
    <dbReference type="NCBI Taxonomy" id="291193"/>
    <lineage>
        <taxon>Bacteria</taxon>
        <taxon>Pseudomonadati</taxon>
        <taxon>Bacteroidota</taxon>
        <taxon>Flavobacteriia</taxon>
        <taxon>Flavobacteriales</taxon>
        <taxon>Flavobacteriaceae</taxon>
        <taxon>Gelidibacter</taxon>
    </lineage>
</organism>
<feature type="transmembrane region" description="Helical" evidence="1">
    <location>
        <begin position="62"/>
        <end position="81"/>
    </location>
</feature>
<gene>
    <name evidence="2" type="ORF">ES711_09990</name>
</gene>
<dbReference type="OrthoDB" id="122062at2"/>
<feature type="transmembrane region" description="Helical" evidence="1">
    <location>
        <begin position="36"/>
        <end position="56"/>
    </location>
</feature>
<dbReference type="Gene3D" id="1.20.1280.290">
    <property type="match status" value="1"/>
</dbReference>
<evidence type="ECO:0000313" key="3">
    <source>
        <dbReference type="Proteomes" id="UP000321734"/>
    </source>
</evidence>
<dbReference type="NCBIfam" id="NF037968">
    <property type="entry name" value="SemiSWEET_2"/>
    <property type="match status" value="1"/>
</dbReference>
<dbReference type="RefSeq" id="WP_146893155.1">
    <property type="nucleotide sequence ID" value="NZ_VORX01000004.1"/>
</dbReference>
<evidence type="ECO:0000256" key="1">
    <source>
        <dbReference type="SAM" id="Phobius"/>
    </source>
</evidence>
<reference evidence="2 3" key="1">
    <citation type="submission" date="2019-08" db="EMBL/GenBank/DDBJ databases">
        <title>Genome sequence of Gelidibacter salicanalis IC162T.</title>
        <authorList>
            <person name="Bowman J.P."/>
        </authorList>
    </citation>
    <scope>NUCLEOTIDE SEQUENCE [LARGE SCALE GENOMIC DNA]</scope>
    <source>
        <strain evidence="2 3">IC162</strain>
    </source>
</reference>
<accession>A0A5C7APL6</accession>
<dbReference type="Pfam" id="PF03083">
    <property type="entry name" value="MtN3_slv"/>
    <property type="match status" value="1"/>
</dbReference>
<dbReference type="EMBL" id="VORX01000004">
    <property type="protein sequence ID" value="TXE07762.1"/>
    <property type="molecule type" value="Genomic_DNA"/>
</dbReference>
<keyword evidence="1" id="KW-0812">Transmembrane</keyword>
<evidence type="ECO:0008006" key="4">
    <source>
        <dbReference type="Google" id="ProtNLM"/>
    </source>
</evidence>
<dbReference type="GO" id="GO:0016020">
    <property type="term" value="C:membrane"/>
    <property type="evidence" value="ECO:0007669"/>
    <property type="project" value="InterPro"/>
</dbReference>
<dbReference type="Proteomes" id="UP000321734">
    <property type="component" value="Unassembled WGS sequence"/>
</dbReference>
<keyword evidence="3" id="KW-1185">Reference proteome</keyword>
<keyword evidence="1" id="KW-1133">Transmembrane helix</keyword>
<dbReference type="InterPro" id="IPR047662">
    <property type="entry name" value="SemiSWEET"/>
</dbReference>
<keyword evidence="1" id="KW-0472">Membrane</keyword>
<protein>
    <recommendedName>
        <fullName evidence="4">MtN3 and saliva related transmembrane protein</fullName>
    </recommendedName>
</protein>
<dbReference type="AlphaFoldDB" id="A0A5C7APL6"/>
<dbReference type="GO" id="GO:0051119">
    <property type="term" value="F:sugar transmembrane transporter activity"/>
    <property type="evidence" value="ECO:0007669"/>
    <property type="project" value="InterPro"/>
</dbReference>
<proteinExistence type="predicted"/>
<dbReference type="InterPro" id="IPR004316">
    <property type="entry name" value="SWEET_rpt"/>
</dbReference>
<sequence>MVLEEFIGIAAGLLTTIAVLPQIFKAIKTKEVNDVSPFMFIILCGGVGLWTVYGILKMDWPIILTNGISFILNAIMLYIVLVSSKNKVKA</sequence>
<evidence type="ECO:0000313" key="2">
    <source>
        <dbReference type="EMBL" id="TXE07762.1"/>
    </source>
</evidence>